<proteinExistence type="predicted"/>
<dbReference type="Proteomes" id="UP000500870">
    <property type="component" value="Chromosome 1"/>
</dbReference>
<accession>A0A6H0ZRB6</accession>
<gene>
    <name evidence="1" type="ORF">FOB41_16555</name>
</gene>
<protein>
    <submittedName>
        <fullName evidence="1">Uncharacterized protein</fullName>
    </submittedName>
</protein>
<organism evidence="1 2">
    <name type="scientific">Agrobacterium pusense</name>
    <dbReference type="NCBI Taxonomy" id="648995"/>
    <lineage>
        <taxon>Bacteria</taxon>
        <taxon>Pseudomonadati</taxon>
        <taxon>Pseudomonadota</taxon>
        <taxon>Alphaproteobacteria</taxon>
        <taxon>Hyphomicrobiales</taxon>
        <taxon>Rhizobiaceae</taxon>
        <taxon>Rhizobium/Agrobacterium group</taxon>
        <taxon>Agrobacterium</taxon>
    </lineage>
</organism>
<dbReference type="RefSeq" id="WP_136882542.1">
    <property type="nucleotide sequence ID" value="NZ_CP050898.1"/>
</dbReference>
<evidence type="ECO:0000313" key="2">
    <source>
        <dbReference type="Proteomes" id="UP000500870"/>
    </source>
</evidence>
<dbReference type="EMBL" id="CP050898">
    <property type="protein sequence ID" value="QIX22637.1"/>
    <property type="molecule type" value="Genomic_DNA"/>
</dbReference>
<evidence type="ECO:0000313" key="1">
    <source>
        <dbReference type="EMBL" id="QIX22637.1"/>
    </source>
</evidence>
<dbReference type="AlphaFoldDB" id="A0A6H0ZRB6"/>
<sequence>MRHNERAVPKAVQRAAEPSEIRPKLRFLLSEGAREEGKMMVRNFRGYTLSRPTDDTRSQFESIAKGIREGRWPNIAAADEIMDGVLLASVEKIASGFRQPEWMLWRSSWANALADGWPNRMEGAANRMMTRDERFLPSMIDDETAMLPRTTVDAVYAGGGFNPRGQRGTASEAAADTFKEPPLTPEQLERRAAWDAAAELKRYSGIVIEEIERVTREKFSLVWETKDELHAALRKHFKAAGYDEELDLRWLRLGGY</sequence>
<name>A0A6H0ZRB6_9HYPH</name>
<reference evidence="1 2" key="1">
    <citation type="submission" date="2020-04" db="EMBL/GenBank/DDBJ databases">
        <title>FDA dAtabase for Regulatory Grade micrObial Sequences (FDA-ARGOS): Supporting development and validation of Infectious Disease Dx tests.</title>
        <authorList>
            <person name="Sciortino C."/>
            <person name="Tallon L."/>
            <person name="Sadzewicz L."/>
            <person name="Vavikolanu K."/>
            <person name="Mehta A."/>
            <person name="Aluvathingal J."/>
            <person name="Nadendla S."/>
            <person name="Nandy P."/>
            <person name="Geyer C."/>
            <person name="Yan Y."/>
            <person name="Sichtig H."/>
        </authorList>
    </citation>
    <scope>NUCLEOTIDE SEQUENCE [LARGE SCALE GENOMIC DNA]</scope>
    <source>
        <strain evidence="1 2">FDAARGOS_633</strain>
    </source>
</reference>